<reference evidence="4" key="1">
    <citation type="submission" date="2021-08" db="EMBL/GenBank/DDBJ databases">
        <title>WGS assembly of Ceratopteris richardii.</title>
        <authorList>
            <person name="Marchant D.B."/>
            <person name="Chen G."/>
            <person name="Jenkins J."/>
            <person name="Shu S."/>
            <person name="Leebens-Mack J."/>
            <person name="Grimwood J."/>
            <person name="Schmutz J."/>
            <person name="Soltis P."/>
            <person name="Soltis D."/>
            <person name="Chen Z.-H."/>
        </authorList>
    </citation>
    <scope>NUCLEOTIDE SEQUENCE</scope>
    <source>
        <strain evidence="4">Whitten #5841</strain>
        <tissue evidence="4">Leaf</tissue>
    </source>
</reference>
<evidence type="ECO:0000259" key="3">
    <source>
        <dbReference type="Pfam" id="PF22960"/>
    </source>
</evidence>
<dbReference type="Proteomes" id="UP000825935">
    <property type="component" value="Chromosome 32"/>
</dbReference>
<dbReference type="GO" id="GO:0008270">
    <property type="term" value="F:zinc ion binding"/>
    <property type="evidence" value="ECO:0007669"/>
    <property type="project" value="UniProtKB-UniRule"/>
</dbReference>
<dbReference type="GO" id="GO:0005737">
    <property type="term" value="C:cytoplasm"/>
    <property type="evidence" value="ECO:0007669"/>
    <property type="project" value="TreeGrafter"/>
</dbReference>
<dbReference type="InterPro" id="IPR013083">
    <property type="entry name" value="Znf_RING/FYVE/PHD"/>
</dbReference>
<evidence type="ECO:0000313" key="4">
    <source>
        <dbReference type="EMBL" id="KAH7287172.1"/>
    </source>
</evidence>
<evidence type="ECO:0000256" key="1">
    <source>
        <dbReference type="RuleBase" id="RU366018"/>
    </source>
</evidence>
<evidence type="ECO:0000259" key="2">
    <source>
        <dbReference type="Pfam" id="PF18995"/>
    </source>
</evidence>
<dbReference type="Pfam" id="PF18995">
    <property type="entry name" value="PRT6_C"/>
    <property type="match status" value="1"/>
</dbReference>
<keyword evidence="1" id="KW-0479">Metal-binding</keyword>
<dbReference type="InterPro" id="IPR042065">
    <property type="entry name" value="E3_ELL-like"/>
</dbReference>
<comment type="caution">
    <text evidence="4">The sequence shown here is derived from an EMBL/GenBank/DDBJ whole genome shotgun (WGS) entry which is preliminary data.</text>
</comment>
<proteinExistence type="inferred from homology"/>
<gene>
    <name evidence="4" type="ORF">KP509_32G041800</name>
</gene>
<sequence>MTSTEEFVGRIVSRFGLNDYFSMFFHLPKEYEIALAKFMLTFLVQIVGERELSGFSVSQSCRRELIKRLAVSDATHSQLMKALPHRFLDDNQWQNILASVATYYQPSGLQQGRFSLRRECWNEVDLYHPRWNARDLQSAEDRYFHACKVSPVIKQVPQWQRPYAPFENLSKIATCKKVLDVLRSTFCHAVFSTNLSESCAPEDVLITALHLLALGLDICSLFSCRKSLDHKLSSPHCETSKTDPQMFPPLLANATEYVLFRGVNCSGISNHQNLLSLLVLLMRRYFQDEEMLEARGEPQSCNIGVLIKDLLIKFSNLHSGCMEEIKSLAPEILQRDLPHKDDNFKAQNGFEQSDITEANKKKLLARERQAEIMAKMRAAQEKFVSTFQLSKGQDGLDEEISEKKLVGAGFQSQAEWSIQTPVAVMCSLCRDSTSSSPTSFLTFVQRSKLLEIAQRGIPSWERRGKLVDAEMLDATVKDANEASILNSEEQEHIRAELLNLIRMALNGEVDQEGRPIEVEALLALLGDEEFNESFEGSESSLDIRMTETESFDFGSDGSAEDGDVLVRNESLNVPARCSASYSSLKGGIAEDSEDKKIRTRKNHLVTVLFEYANILSKKNGENHNLEIEESASSQTESGSRLVNRNVAQGLPQDDVGSNDSLGVHMSSCGHAVHQECLDRYLSSLRQRYQSRNLYEGFQIVDPNQREFLCPVCRRLANSVLPFTPEISVSDAIKEEQGIAVPCLEFSPPSSAKVNLVANALGLLYNAEELVWKSGFRKAIAKPLSRGLKAAFDSLFWKLFDLHFPGRGRKHVNTRNRVSQSLLLWNVLRYTVLSAELSCRSQEDAINSEHTLGVLLQHADENYILQVLLRAARVLQNRNRQSILLRARGMQLLVGAICLGVSEDSLTDSFPSGSVSKLLDLIENGKEAADISFWRRTADPVLAHDPFSSLLWIIFSLPLSVASCTEAFICLVHLLYLVLIFQIMASMDFVVLSKLSEMHLTSSTCTFLASILSNLTSVNVFHSKYDASESLSDSLCVMLRRFTLPYLRQCALLAKLCCVLDFSDSNIEKKLYSNILAGKHADSLKNGSIKDLKELEILEKGFSLPSLQMLLEDRNNQEIVFKWCNHICQVSGQRNILPIHKPQLAVPFKLMELPSLYQTLLQFYIKERCRVCLKVPEQPALCLLCGTLCCGLTVRPCCSMNSQSECFRHAVACNGGVAVFLMIKRTNVLLQRFARQAYWPSPYLDDFGEEDIDMRRGKPLRLNEERYAALTRMVGDITWTRPELVGSVVYNSRDIIRGEQISSSKVISWRTFYCFLPETS</sequence>
<keyword evidence="1" id="KW-0863">Zinc-finger</keyword>
<feature type="domain" description="E3 ubiquitin-protein ligase UBR1-like winged-helix" evidence="3">
    <location>
        <begin position="61"/>
        <end position="146"/>
    </location>
</feature>
<keyword evidence="1" id="KW-0808">Transferase</keyword>
<dbReference type="InterPro" id="IPR036390">
    <property type="entry name" value="WH_DNA-bd_sf"/>
</dbReference>
<comment type="function">
    <text evidence="1">Ubiquitin ligase protein which is a component of the N-end rule pathway. Recognizes and binds to proteins bearing specific N-terminal residues that are destabilizing according to the N-end rule, leading to their ubiquitination and subsequent degradation.</text>
</comment>
<dbReference type="CDD" id="cd16482">
    <property type="entry name" value="RING-H2_UBR1-like"/>
    <property type="match status" value="1"/>
</dbReference>
<dbReference type="EMBL" id="CM035437">
    <property type="protein sequence ID" value="KAH7287172.1"/>
    <property type="molecule type" value="Genomic_DNA"/>
</dbReference>
<name>A0A8T2QSR9_CERRI</name>
<keyword evidence="5" id="KW-1185">Reference proteome</keyword>
<dbReference type="GO" id="GO:0061630">
    <property type="term" value="F:ubiquitin protein ligase activity"/>
    <property type="evidence" value="ECO:0007669"/>
    <property type="project" value="UniProtKB-UniRule"/>
</dbReference>
<dbReference type="PANTHER" id="PTHR21497">
    <property type="entry name" value="UBIQUITIN LIGASE E3 ALPHA-RELATED"/>
    <property type="match status" value="1"/>
</dbReference>
<feature type="domain" description="E3 ubiquitin-protein ligase UBR-like C-terminal" evidence="2">
    <location>
        <begin position="810"/>
        <end position="1273"/>
    </location>
</feature>
<evidence type="ECO:0000313" key="5">
    <source>
        <dbReference type="Proteomes" id="UP000825935"/>
    </source>
</evidence>
<dbReference type="SUPFAM" id="SSF46785">
    <property type="entry name" value="Winged helix' DNA-binding domain"/>
    <property type="match status" value="1"/>
</dbReference>
<dbReference type="Pfam" id="PF22960">
    <property type="entry name" value="WHD_UBR1"/>
    <property type="match status" value="1"/>
</dbReference>
<dbReference type="GO" id="GO:0016567">
    <property type="term" value="P:protein ubiquitination"/>
    <property type="evidence" value="ECO:0007669"/>
    <property type="project" value="UniProtKB-UniRule"/>
</dbReference>
<dbReference type="InterPro" id="IPR044046">
    <property type="entry name" value="E3_ligase_UBR-like_C"/>
</dbReference>
<dbReference type="EC" id="2.3.2.27" evidence="1"/>
<dbReference type="GO" id="GO:0000151">
    <property type="term" value="C:ubiquitin ligase complex"/>
    <property type="evidence" value="ECO:0007669"/>
    <property type="project" value="TreeGrafter"/>
</dbReference>
<keyword evidence="1" id="KW-0862">Zinc</keyword>
<organism evidence="4 5">
    <name type="scientific">Ceratopteris richardii</name>
    <name type="common">Triangle waterfern</name>
    <dbReference type="NCBI Taxonomy" id="49495"/>
    <lineage>
        <taxon>Eukaryota</taxon>
        <taxon>Viridiplantae</taxon>
        <taxon>Streptophyta</taxon>
        <taxon>Embryophyta</taxon>
        <taxon>Tracheophyta</taxon>
        <taxon>Polypodiopsida</taxon>
        <taxon>Polypodiidae</taxon>
        <taxon>Polypodiales</taxon>
        <taxon>Pteridineae</taxon>
        <taxon>Pteridaceae</taxon>
        <taxon>Parkerioideae</taxon>
        <taxon>Ceratopteris</taxon>
    </lineage>
</organism>
<dbReference type="OrthoDB" id="26387at2759"/>
<dbReference type="PANTHER" id="PTHR21497:SF53">
    <property type="entry name" value="E3 UBIQUITIN-PROTEIN LIGASE PRT6"/>
    <property type="match status" value="1"/>
</dbReference>
<accession>A0A8T2QSR9</accession>
<dbReference type="InterPro" id="IPR055194">
    <property type="entry name" value="UBR1-like_WH"/>
</dbReference>
<comment type="catalytic activity">
    <reaction evidence="1">
        <text>S-ubiquitinyl-[E2 ubiquitin-conjugating enzyme]-L-cysteine + [acceptor protein]-L-lysine = [E2 ubiquitin-conjugating enzyme]-L-cysteine + N(6)-ubiquitinyl-[acceptor protein]-L-lysine.</text>
        <dbReference type="EC" id="2.3.2.27"/>
    </reaction>
</comment>
<dbReference type="Gene3D" id="1.10.10.2670">
    <property type="entry name" value="E3 ubiquitin-protein ligase"/>
    <property type="match status" value="1"/>
</dbReference>
<comment type="pathway">
    <text evidence="1">Protein modification; protein ubiquitination.</text>
</comment>
<comment type="similarity">
    <text evidence="1">Belongs to the E3 ubiquitin-protein ligase UBR1-like family.</text>
</comment>
<keyword evidence="1" id="KW-0833">Ubl conjugation pathway</keyword>
<dbReference type="Gene3D" id="3.30.40.10">
    <property type="entry name" value="Zinc/RING finger domain, C3HC4 (zinc finger)"/>
    <property type="match status" value="1"/>
</dbReference>
<protein>
    <recommendedName>
        <fullName evidence="1">E3 ubiquitin-protein ligase</fullName>
        <ecNumber evidence="1">2.3.2.27</ecNumber>
    </recommendedName>
</protein>
<dbReference type="GO" id="GO:0071596">
    <property type="term" value="P:ubiquitin-dependent protein catabolic process via the N-end rule pathway"/>
    <property type="evidence" value="ECO:0007669"/>
    <property type="project" value="UniProtKB-UniRule"/>
</dbReference>
<dbReference type="InterPro" id="IPR039164">
    <property type="entry name" value="UBR1-like"/>
</dbReference>